<dbReference type="RefSeq" id="WP_167241279.1">
    <property type="nucleotide sequence ID" value="NZ_WHJF01000256.1"/>
</dbReference>
<accession>A0ABX0MWE5</accession>
<dbReference type="InterPro" id="IPR025282">
    <property type="entry name" value="DUF4214"/>
</dbReference>
<comment type="caution">
    <text evidence="2">The sequence shown here is derived from an EMBL/GenBank/DDBJ whole genome shotgun (WGS) entry which is preliminary data.</text>
</comment>
<organism evidence="2 3">
    <name type="scientific">Massilia genomosp. 1</name>
    <dbReference type="NCBI Taxonomy" id="2609280"/>
    <lineage>
        <taxon>Bacteria</taxon>
        <taxon>Pseudomonadati</taxon>
        <taxon>Pseudomonadota</taxon>
        <taxon>Betaproteobacteria</taxon>
        <taxon>Burkholderiales</taxon>
        <taxon>Oxalobacteraceae</taxon>
        <taxon>Telluria group</taxon>
        <taxon>Massilia</taxon>
    </lineage>
</organism>
<keyword evidence="3" id="KW-1185">Reference proteome</keyword>
<dbReference type="Gene3D" id="1.10.3130.20">
    <property type="entry name" value="Phycobilisome linker domain"/>
    <property type="match status" value="1"/>
</dbReference>
<evidence type="ECO:0000313" key="2">
    <source>
        <dbReference type="EMBL" id="NHZ67079.1"/>
    </source>
</evidence>
<evidence type="ECO:0000313" key="3">
    <source>
        <dbReference type="Proteomes" id="UP000610594"/>
    </source>
</evidence>
<evidence type="ECO:0000259" key="1">
    <source>
        <dbReference type="Pfam" id="PF13946"/>
    </source>
</evidence>
<name>A0ABX0MWE5_9BURK</name>
<reference evidence="2 3" key="1">
    <citation type="submission" date="2019-10" db="EMBL/GenBank/DDBJ databases">
        <title>Taxonomy of Antarctic Massilia spp.: description of Massilia rubra sp. nov., Massilia aquatica sp. nov., Massilia mucilaginosa sp. nov., Massilia frigida sp. nov. isolated from streams, lakes and regoliths.</title>
        <authorList>
            <person name="Holochova P."/>
            <person name="Sedlacek I."/>
            <person name="Kralova S."/>
            <person name="Maslanova I."/>
            <person name="Busse H.-J."/>
            <person name="Stankova E."/>
            <person name="Vrbovska V."/>
            <person name="Kovarovic V."/>
            <person name="Bartak M."/>
            <person name="Svec P."/>
            <person name="Pantucek R."/>
        </authorList>
    </citation>
    <scope>NUCLEOTIDE SEQUENCE [LARGE SCALE GENOMIC DNA]</scope>
    <source>
        <strain evidence="2 3">CCM 8694</strain>
    </source>
</reference>
<protein>
    <submittedName>
        <fullName evidence="2">DUF4214 domain-containing protein</fullName>
    </submittedName>
</protein>
<proteinExistence type="predicted"/>
<dbReference type="EMBL" id="WHJF01000256">
    <property type="protein sequence ID" value="NHZ67079.1"/>
    <property type="molecule type" value="Genomic_DNA"/>
</dbReference>
<dbReference type="Proteomes" id="UP000610594">
    <property type="component" value="Unassembled WGS sequence"/>
</dbReference>
<sequence>MPDYHTFDYLPDLSAASMAAAKAVVFKPFTGSGTGVVAKSDKSAIYSSSTSNLETLFPVQMTAGTKYHIFASSFFDPSLTLYDYLGNVISYSNDNDMQYGTDFMQNLVPYYTGTYYVSATLDRGVYHSSASVSFYEDDISNNLPKVSTGTSDADYFVGDLWEVDHVDGKAGIDTVYFSFSRGLYTMVKNGSDMMVIPDLASLDIDKLTSIERLEFSGETVNLDYTDVIQALYVAYFGRPADPGGFNSFQRQLTSLKASPNFSDLSARYNTDAATKKLIDSFGSSAESKALYSGDTASFVKAIYNNLLDRAPDAEGLRFWAGAIDSGTLTRANASLSIMSGALSNTSAQGKVDAGAIGKKIDVAANFTFEVDGENKEAGYSGAAAASSARALLANVNAWTDVLGYQQIVNAAVEPLSTTRPPADAPQDIADALAPFIGIDDQPHAAMYY</sequence>
<feature type="domain" description="DUF4214" evidence="1">
    <location>
        <begin position="280"/>
        <end position="338"/>
    </location>
</feature>
<dbReference type="Pfam" id="PF13946">
    <property type="entry name" value="DUF4214"/>
    <property type="match status" value="1"/>
</dbReference>
<dbReference type="InterPro" id="IPR038255">
    <property type="entry name" value="PBS_linker_sf"/>
</dbReference>
<gene>
    <name evidence="2" type="ORF">F1735_33270</name>
</gene>